<sequence>MPLDPKVREFLSYYYKNFQEIHSFQEFREKTNSLLANLAPKEKIYKTEDKTIKTEDGYNLPIRIYYPNDRKDLPIVLHFHGGAWILGNIETEDAISRVLANACNCIVISVDYRLAPEYKFPTAVNDCFTATKWAYENADNLGKRNIGVFGISAGGNLASVVALLSRDKGIKLSAQALVVPFVYPDLASKSMNEYSKGYFLDINVPVDNSISLYIRDQHDLLNPLLSPLTADNLSNLPPAIVVTAEYDPLRDQGEAYASRLIQSNVDTISIRINGEIHAFIGSPNVSRRVTLMVGAVLKDLLK</sequence>
<name>A0A1W6JZ92_9CREN</name>
<dbReference type="InterPro" id="IPR013094">
    <property type="entry name" value="AB_hydrolase_3"/>
</dbReference>
<dbReference type="PANTHER" id="PTHR48081">
    <property type="entry name" value="AB HYDROLASE SUPERFAMILY PROTEIN C4A8.06C"/>
    <property type="match status" value="1"/>
</dbReference>
<dbReference type="Pfam" id="PF07859">
    <property type="entry name" value="Abhydrolase_3"/>
    <property type="match status" value="1"/>
</dbReference>
<dbReference type="STRING" id="282676.B6F84_05445"/>
<protein>
    <submittedName>
        <fullName evidence="3">Carboxylesterase</fullName>
    </submittedName>
</protein>
<dbReference type="KEGG" id="aman:B6F84_05445"/>
<dbReference type="GO" id="GO:0016787">
    <property type="term" value="F:hydrolase activity"/>
    <property type="evidence" value="ECO:0007669"/>
    <property type="project" value="UniProtKB-KW"/>
</dbReference>
<dbReference type="Proteomes" id="UP000193404">
    <property type="component" value="Chromosome"/>
</dbReference>
<dbReference type="InterPro" id="IPR029058">
    <property type="entry name" value="AB_hydrolase_fold"/>
</dbReference>
<gene>
    <name evidence="3" type="ORF">B6F84_05445</name>
</gene>
<dbReference type="PANTHER" id="PTHR48081:SF8">
    <property type="entry name" value="ALPHA_BETA HYDROLASE FOLD-3 DOMAIN-CONTAINING PROTEIN-RELATED"/>
    <property type="match status" value="1"/>
</dbReference>
<dbReference type="EMBL" id="CP020477">
    <property type="protein sequence ID" value="ARM75530.1"/>
    <property type="molecule type" value="Genomic_DNA"/>
</dbReference>
<evidence type="ECO:0000256" key="1">
    <source>
        <dbReference type="ARBA" id="ARBA00022801"/>
    </source>
</evidence>
<evidence type="ECO:0000313" key="3">
    <source>
        <dbReference type="EMBL" id="ARM75530.1"/>
    </source>
</evidence>
<accession>A0A1W6JZ92</accession>
<dbReference type="AlphaFoldDB" id="A0A1W6JZ92"/>
<proteinExistence type="predicted"/>
<evidence type="ECO:0000313" key="4">
    <source>
        <dbReference type="Proteomes" id="UP000193404"/>
    </source>
</evidence>
<dbReference type="Gene3D" id="3.40.50.1820">
    <property type="entry name" value="alpha/beta hydrolase"/>
    <property type="match status" value="1"/>
</dbReference>
<dbReference type="RefSeq" id="WP_148691300.1">
    <property type="nucleotide sequence ID" value="NZ_CP020477.1"/>
</dbReference>
<organism evidence="3 4">
    <name type="scientific">Acidianus manzaensis</name>
    <dbReference type="NCBI Taxonomy" id="282676"/>
    <lineage>
        <taxon>Archaea</taxon>
        <taxon>Thermoproteota</taxon>
        <taxon>Thermoprotei</taxon>
        <taxon>Sulfolobales</taxon>
        <taxon>Sulfolobaceae</taxon>
        <taxon>Acidianus</taxon>
    </lineage>
</organism>
<evidence type="ECO:0000259" key="2">
    <source>
        <dbReference type="Pfam" id="PF07859"/>
    </source>
</evidence>
<dbReference type="InterPro" id="IPR050300">
    <property type="entry name" value="GDXG_lipolytic_enzyme"/>
</dbReference>
<dbReference type="OrthoDB" id="33195at2157"/>
<keyword evidence="1" id="KW-0378">Hydrolase</keyword>
<keyword evidence="4" id="KW-1185">Reference proteome</keyword>
<dbReference type="GeneID" id="41590343"/>
<dbReference type="SUPFAM" id="SSF53474">
    <property type="entry name" value="alpha/beta-Hydrolases"/>
    <property type="match status" value="1"/>
</dbReference>
<feature type="domain" description="Alpha/beta hydrolase fold-3" evidence="2">
    <location>
        <begin position="76"/>
        <end position="280"/>
    </location>
</feature>
<reference evidence="3 4" key="1">
    <citation type="submission" date="2017-03" db="EMBL/GenBank/DDBJ databases">
        <title>Sulfur activation and transportation mechanism of thermophilic Archaea Acidianus manzaensis YN-25.</title>
        <authorList>
            <person name="Ma Y."/>
            <person name="Yang Y."/>
            <person name="Xia J."/>
        </authorList>
    </citation>
    <scope>NUCLEOTIDE SEQUENCE [LARGE SCALE GENOMIC DNA]</scope>
    <source>
        <strain evidence="3 4">YN-25</strain>
    </source>
</reference>